<name>B8DMT9_NITV9</name>
<dbReference type="HOGENOM" id="CLU_044319_0_0_7"/>
<accession>B8DMT9</accession>
<dbReference type="NCBIfam" id="TIGR02551">
    <property type="entry name" value="SpaO_YscQ"/>
    <property type="match status" value="1"/>
</dbReference>
<protein>
    <submittedName>
        <fullName evidence="4">Type III secretion system apparatus protein YscQ/HrcQ</fullName>
    </submittedName>
</protein>
<dbReference type="InterPro" id="IPR036429">
    <property type="entry name" value="SpoA-like_sf"/>
</dbReference>
<dbReference type="GO" id="GO:0071978">
    <property type="term" value="P:bacterial-type flagellum-dependent swarming motility"/>
    <property type="evidence" value="ECO:0007669"/>
    <property type="project" value="TreeGrafter"/>
</dbReference>
<proteinExistence type="inferred from homology"/>
<dbReference type="InterPro" id="IPR013385">
    <property type="entry name" value="T3SS_SpaO/YscQ/SpaO"/>
</dbReference>
<dbReference type="SUPFAM" id="SSF101801">
    <property type="entry name" value="Surface presentation of antigens (SPOA)"/>
    <property type="match status" value="1"/>
</dbReference>
<dbReference type="GO" id="GO:0050918">
    <property type="term" value="P:positive chemotaxis"/>
    <property type="evidence" value="ECO:0007669"/>
    <property type="project" value="TreeGrafter"/>
</dbReference>
<dbReference type="InterPro" id="IPR001543">
    <property type="entry name" value="FliN-like_C"/>
</dbReference>
<dbReference type="GO" id="GO:0030254">
    <property type="term" value="P:protein secretion by the type III secretion system"/>
    <property type="evidence" value="ECO:0007669"/>
    <property type="project" value="InterPro"/>
</dbReference>
<dbReference type="Gene3D" id="2.30.330.10">
    <property type="entry name" value="SpoA-like"/>
    <property type="match status" value="1"/>
</dbReference>
<comment type="similarity">
    <text evidence="1">Belongs to the FliN/MopA/SpaO family.</text>
</comment>
<dbReference type="STRING" id="883.DvMF_2438"/>
<sequence>MAEHLHQSEAAAPQPFAAHPLAPGAARLLNVLCTRSQPWPVTVGLAACRLSVPVLPPEAPAPEYGLRVRCGAHVWRLDVGPGLPLGLHPALAQADADAALPEEVQLAVVELLAAPLAEALGRFLGTSVTCEALAGGLDGEAAQPAGDLPCRVGLLLEVPGDDGGHTPVPLTLHLSDAASAMLAEQCLRLPQRHEARGHLPVDVVVEAGRMCLAAAELADLAPGDILLPDDYPAHRGRLTLAVTDPAGPAQAPSPAPTLTVPCAVADGRATVLDIVRNDATPMETTMSDTTPTPQPDGTPAADAAPAAEGSAAAAGAPAAEGTSAAAASSIDVNALGVTVVFELERRPMTVGDLAALAPGYTFALGADPLGPVTLTVGGRAVGTGRLVDLGGTLGVQVLRMGQAGEGDRP</sequence>
<feature type="domain" description="Flagellar motor switch protein FliN-like C-terminal" evidence="3">
    <location>
        <begin position="333"/>
        <end position="400"/>
    </location>
</feature>
<dbReference type="eggNOG" id="COG1886">
    <property type="taxonomic scope" value="Bacteria"/>
</dbReference>
<evidence type="ECO:0000259" key="3">
    <source>
        <dbReference type="Pfam" id="PF01052"/>
    </source>
</evidence>
<dbReference type="AlphaFoldDB" id="B8DMT9"/>
<dbReference type="PANTHER" id="PTHR30034:SF6">
    <property type="entry name" value="YOP PROTEINS TRANSLOCATION PROTEIN Q"/>
    <property type="match status" value="1"/>
</dbReference>
<feature type="compositionally biased region" description="Low complexity" evidence="2">
    <location>
        <begin position="295"/>
        <end position="315"/>
    </location>
</feature>
<gene>
    <name evidence="4" type="ordered locus">DvMF_2438</name>
</gene>
<feature type="region of interest" description="Disordered" evidence="2">
    <location>
        <begin position="279"/>
        <end position="315"/>
    </location>
</feature>
<dbReference type="Pfam" id="PF01052">
    <property type="entry name" value="FliMN_C"/>
    <property type="match status" value="1"/>
</dbReference>
<evidence type="ECO:0000256" key="2">
    <source>
        <dbReference type="SAM" id="MobiDB-lite"/>
    </source>
</evidence>
<organism evidence="4">
    <name type="scientific">Nitratidesulfovibrio vulgaris (strain DSM 19637 / Miyazaki F)</name>
    <name type="common">Desulfovibrio vulgaris</name>
    <dbReference type="NCBI Taxonomy" id="883"/>
    <lineage>
        <taxon>Bacteria</taxon>
        <taxon>Pseudomonadati</taxon>
        <taxon>Thermodesulfobacteriota</taxon>
        <taxon>Desulfovibrionia</taxon>
        <taxon>Desulfovibrionales</taxon>
        <taxon>Desulfovibrionaceae</taxon>
        <taxon>Nitratidesulfovibrio</taxon>
    </lineage>
</organism>
<dbReference type="OrthoDB" id="8903804at2"/>
<dbReference type="KEGG" id="dvm:DvMF_2438"/>
<evidence type="ECO:0000313" key="4">
    <source>
        <dbReference type="EMBL" id="ACL09379.1"/>
    </source>
</evidence>
<dbReference type="PANTHER" id="PTHR30034">
    <property type="entry name" value="FLAGELLAR MOTOR SWITCH PROTEIN FLIM"/>
    <property type="match status" value="1"/>
</dbReference>
<dbReference type="EMBL" id="CP001197">
    <property type="protein sequence ID" value="ACL09379.1"/>
    <property type="molecule type" value="Genomic_DNA"/>
</dbReference>
<evidence type="ECO:0000256" key="1">
    <source>
        <dbReference type="ARBA" id="ARBA00009226"/>
    </source>
</evidence>
<feature type="compositionally biased region" description="Polar residues" evidence="2">
    <location>
        <begin position="282"/>
        <end position="291"/>
    </location>
</feature>
<reference evidence="4" key="1">
    <citation type="submission" date="2008-10" db="EMBL/GenBank/DDBJ databases">
        <title>Complete sequence of Desulfovibrio vulgaris str. 'Miyazaki F'.</title>
        <authorList>
            <person name="Lucas S."/>
            <person name="Copeland A."/>
            <person name="Lapidus A."/>
            <person name="Glavina del Rio T."/>
            <person name="Dalin E."/>
            <person name="Tice H."/>
            <person name="Bruce D."/>
            <person name="Goodwin L."/>
            <person name="Pitluck S."/>
            <person name="Sims D."/>
            <person name="Brettin T."/>
            <person name="Detter J.C."/>
            <person name="Han C."/>
            <person name="Larimer F."/>
            <person name="Land M."/>
            <person name="Hauser L."/>
            <person name="Kyrpides N."/>
            <person name="Mikhailova N."/>
            <person name="Hazen T.C."/>
            <person name="Richardson P."/>
        </authorList>
    </citation>
    <scope>NUCLEOTIDE SEQUENCE</scope>
    <source>
        <strain evidence="4">Miyazaki F</strain>
    </source>
</reference>